<gene>
    <name evidence="2" type="ORF">UW81_C0027G0008</name>
</gene>
<dbReference type="NCBIfam" id="TIGR04088">
    <property type="entry name" value="cognate_SipW"/>
    <property type="match status" value="1"/>
</dbReference>
<reference evidence="2 3" key="1">
    <citation type="journal article" date="2015" name="Nature">
        <title>rRNA introns, odd ribosomes, and small enigmatic genomes across a large radiation of phyla.</title>
        <authorList>
            <person name="Brown C.T."/>
            <person name="Hug L.A."/>
            <person name="Thomas B.C."/>
            <person name="Sharon I."/>
            <person name="Castelle C.J."/>
            <person name="Singh A."/>
            <person name="Wilkins M.J."/>
            <person name="Williams K.H."/>
            <person name="Banfield J.F."/>
        </authorList>
    </citation>
    <scope>NUCLEOTIDE SEQUENCE [LARGE SCALE GENOMIC DNA]</scope>
</reference>
<dbReference type="Pfam" id="PF12389">
    <property type="entry name" value="Peptidase_M73"/>
    <property type="match status" value="1"/>
</dbReference>
<keyword evidence="1" id="KW-0732">Signal</keyword>
<dbReference type="AlphaFoldDB" id="A0A0G1KHT3"/>
<dbReference type="EMBL" id="LCJT01000027">
    <property type="protein sequence ID" value="KKT83065.1"/>
    <property type="molecule type" value="Genomic_DNA"/>
</dbReference>
<evidence type="ECO:0000313" key="2">
    <source>
        <dbReference type="EMBL" id="KKT83065.1"/>
    </source>
</evidence>
<proteinExistence type="predicted"/>
<evidence type="ECO:0000313" key="3">
    <source>
        <dbReference type="Proteomes" id="UP000033915"/>
    </source>
</evidence>
<sequence>MNKKIIVSLSVVAAVAAITVGATTAFFSDTETSTGNTFTAGAIDLKIDNESYAIDYNIPGYDEPVGALVASVNTSWSLTDLTIERFFNFIDLKPGDFGEDTISIRVGSNDAWLCASAQITSDLDNTCTDPEDETLGELCTVAIPEGVANGFGELDSELKFLFWKDDGDNVLENCSEQTLGCEDETENIFINGTLSDMGQQGGIALADSQGGILGAGNPIPASDTFHIGKAWCYGVLSQDPVEQDGLSTEGPLDGTPSPRGTGISCDGENVGNIGQTDSVVGDITFYAEQARNNPTFTCDSL</sequence>
<evidence type="ECO:0000256" key="1">
    <source>
        <dbReference type="SAM" id="SignalP"/>
    </source>
</evidence>
<dbReference type="InterPro" id="IPR023833">
    <property type="entry name" value="Signal_pept_SipW-depend-type"/>
</dbReference>
<name>A0A0G1KHT3_9BACT</name>
<dbReference type="InterPro" id="IPR022121">
    <property type="entry name" value="Peptidase_M73_camelysin"/>
</dbReference>
<dbReference type="Proteomes" id="UP000033915">
    <property type="component" value="Unassembled WGS sequence"/>
</dbReference>
<evidence type="ECO:0008006" key="4">
    <source>
        <dbReference type="Google" id="ProtNLM"/>
    </source>
</evidence>
<organism evidence="2 3">
    <name type="scientific">Candidatus Giovannonibacteria bacterium GW2011_GWC2_44_9</name>
    <dbReference type="NCBI Taxonomy" id="1618658"/>
    <lineage>
        <taxon>Bacteria</taxon>
        <taxon>Candidatus Giovannoniibacteriota</taxon>
    </lineage>
</organism>
<feature type="signal peptide" evidence="1">
    <location>
        <begin position="1"/>
        <end position="24"/>
    </location>
</feature>
<protein>
    <recommendedName>
        <fullName evidence="4">von Willebrand factor type A</fullName>
    </recommendedName>
</protein>
<comment type="caution">
    <text evidence="2">The sequence shown here is derived from an EMBL/GenBank/DDBJ whole genome shotgun (WGS) entry which is preliminary data.</text>
</comment>
<feature type="chain" id="PRO_5002538213" description="von Willebrand factor type A" evidence="1">
    <location>
        <begin position="25"/>
        <end position="301"/>
    </location>
</feature>
<accession>A0A0G1KHT3</accession>